<evidence type="ECO:0000256" key="1">
    <source>
        <dbReference type="ARBA" id="ARBA00001933"/>
    </source>
</evidence>
<evidence type="ECO:0000256" key="5">
    <source>
        <dbReference type="ARBA" id="ARBA00022723"/>
    </source>
</evidence>
<dbReference type="InterPro" id="IPR002985">
    <property type="entry name" value="Arg_decrbxlase"/>
</dbReference>
<dbReference type="NCBIfam" id="NF003763">
    <property type="entry name" value="PRK05354.1"/>
    <property type="match status" value="1"/>
</dbReference>
<dbReference type="InterPro" id="IPR009006">
    <property type="entry name" value="Ala_racemase/Decarboxylase_C"/>
</dbReference>
<dbReference type="UniPathway" id="UPA00186">
    <property type="reaction ID" value="UER00284"/>
</dbReference>
<dbReference type="SUPFAM" id="SSF50621">
    <property type="entry name" value="Alanine racemase C-terminal domain-like"/>
    <property type="match status" value="1"/>
</dbReference>
<organism evidence="19 20">
    <name type="scientific">Poriferisphaera corsica</name>
    <dbReference type="NCBI Taxonomy" id="2528020"/>
    <lineage>
        <taxon>Bacteria</taxon>
        <taxon>Pseudomonadati</taxon>
        <taxon>Planctomycetota</taxon>
        <taxon>Phycisphaerae</taxon>
        <taxon>Phycisphaerales</taxon>
        <taxon>Phycisphaeraceae</taxon>
        <taxon>Poriferisphaera</taxon>
    </lineage>
</organism>
<dbReference type="Gene3D" id="1.10.287.3440">
    <property type="match status" value="1"/>
</dbReference>
<feature type="domain" description="Arginine decarboxylase C-terminal helical" evidence="18">
    <location>
        <begin position="607"/>
        <end position="660"/>
    </location>
</feature>
<dbReference type="InterPro" id="IPR000183">
    <property type="entry name" value="Orn/DAP/Arg_de-COase"/>
</dbReference>
<evidence type="ECO:0000256" key="11">
    <source>
        <dbReference type="ARBA" id="ARBA00023239"/>
    </source>
</evidence>
<reference evidence="19 20" key="1">
    <citation type="submission" date="2019-02" db="EMBL/GenBank/DDBJ databases">
        <title>Deep-cultivation of Planctomycetes and their phenomic and genomic characterization uncovers novel biology.</title>
        <authorList>
            <person name="Wiegand S."/>
            <person name="Jogler M."/>
            <person name="Boedeker C."/>
            <person name="Pinto D."/>
            <person name="Vollmers J."/>
            <person name="Rivas-Marin E."/>
            <person name="Kohn T."/>
            <person name="Peeters S.H."/>
            <person name="Heuer A."/>
            <person name="Rast P."/>
            <person name="Oberbeckmann S."/>
            <person name="Bunk B."/>
            <person name="Jeske O."/>
            <person name="Meyerdierks A."/>
            <person name="Storesund J.E."/>
            <person name="Kallscheuer N."/>
            <person name="Luecker S."/>
            <person name="Lage O.M."/>
            <person name="Pohl T."/>
            <person name="Merkel B.J."/>
            <person name="Hornburger P."/>
            <person name="Mueller R.-W."/>
            <person name="Bruemmer F."/>
            <person name="Labrenz M."/>
            <person name="Spormann A.M."/>
            <person name="Op den Camp H."/>
            <person name="Overmann J."/>
            <person name="Amann R."/>
            <person name="Jetten M.S.M."/>
            <person name="Mascher T."/>
            <person name="Medema M.H."/>
            <person name="Devos D.P."/>
            <person name="Kaster A.-K."/>
            <person name="Ovreas L."/>
            <person name="Rohde M."/>
            <person name="Galperin M.Y."/>
            <person name="Jogler C."/>
        </authorList>
    </citation>
    <scope>NUCLEOTIDE SEQUENCE [LARGE SCALE GENOMIC DNA]</scope>
    <source>
        <strain evidence="19 20">KS4</strain>
    </source>
</reference>
<evidence type="ECO:0000256" key="6">
    <source>
        <dbReference type="ARBA" id="ARBA00022793"/>
    </source>
</evidence>
<comment type="pathway">
    <text evidence="12">Amine and polyamine biosynthesis; agmatine biosynthesis; agmatine from L-arginine: step 1/1.</text>
</comment>
<evidence type="ECO:0000256" key="4">
    <source>
        <dbReference type="ARBA" id="ARBA00008357"/>
    </source>
</evidence>
<dbReference type="Gene3D" id="2.40.37.10">
    <property type="entry name" value="Lyase, Ornithine Decarboxylase, Chain A, domain 1"/>
    <property type="match status" value="1"/>
</dbReference>
<evidence type="ECO:0000256" key="15">
    <source>
        <dbReference type="SAM" id="MobiDB-lite"/>
    </source>
</evidence>
<evidence type="ECO:0000256" key="10">
    <source>
        <dbReference type="ARBA" id="ARBA00023115"/>
    </source>
</evidence>
<evidence type="ECO:0000256" key="12">
    <source>
        <dbReference type="HAMAP-Rule" id="MF_01417"/>
    </source>
</evidence>
<dbReference type="GO" id="GO:0008792">
    <property type="term" value="F:arginine decarboxylase activity"/>
    <property type="evidence" value="ECO:0007669"/>
    <property type="project" value="UniProtKB-UniRule"/>
</dbReference>
<feature type="region of interest" description="Disordered" evidence="15">
    <location>
        <begin position="44"/>
        <end position="63"/>
    </location>
</feature>
<dbReference type="InterPro" id="IPR040634">
    <property type="entry name" value="Arg_decarb_HB"/>
</dbReference>
<dbReference type="GO" id="GO:0006527">
    <property type="term" value="P:L-arginine catabolic process"/>
    <property type="evidence" value="ECO:0007669"/>
    <property type="project" value="InterPro"/>
</dbReference>
<dbReference type="PRINTS" id="PR01180">
    <property type="entry name" value="ARGDCRBXLASE"/>
</dbReference>
<comment type="function">
    <text evidence="3 12">Catalyzes the biosynthesis of agmatine from arginine.</text>
</comment>
<dbReference type="Gene3D" id="3.20.20.10">
    <property type="entry name" value="Alanine racemase"/>
    <property type="match status" value="1"/>
</dbReference>
<evidence type="ECO:0000256" key="13">
    <source>
        <dbReference type="PIRSR" id="PIRSR001336-50"/>
    </source>
</evidence>
<dbReference type="CDD" id="cd06830">
    <property type="entry name" value="PLPDE_III_ADC"/>
    <property type="match status" value="1"/>
</dbReference>
<dbReference type="AlphaFoldDB" id="A0A517YUY8"/>
<comment type="cofactor">
    <cofactor evidence="2 12">
        <name>Mg(2+)</name>
        <dbReference type="ChEBI" id="CHEBI:18420"/>
    </cofactor>
</comment>
<evidence type="ECO:0000256" key="7">
    <source>
        <dbReference type="ARBA" id="ARBA00022842"/>
    </source>
</evidence>
<keyword evidence="20" id="KW-1185">Reference proteome</keyword>
<feature type="domain" description="Arginine decarboxylase helical bundle" evidence="17">
    <location>
        <begin position="402"/>
        <end position="479"/>
    </location>
</feature>
<gene>
    <name evidence="12 19" type="primary">speA</name>
    <name evidence="19" type="ORF">KS4_21310</name>
</gene>
<name>A0A517YUY8_9BACT</name>
<sequence>MRTFTQHTTQSTDWSLQQSADLYRIPAWGKGYFGINDLGHLTVHPKQDAPPPSLPPSSISPSVAAPSSAAIDLKELIDQLRSRDIHTPILLRFTDLLRERLAEIASAFQTAITENDYQSNYCAVYPVKVNQQRHVVEEVLGFCKQHNFGIEAGSKPELLAVLALVTDNDTPIICNGFKDDAFIEAVILASKIGRNIIPVVEKLSELRLIIRCAKKHNVRPRIGVRVKLATTAASKWEDSGGMRSKFGLFISELLDAIEILRSENMLDCLQLLHSHIGSQLSDSAQIKRAVNELARVYCELHKSGASMQLLDVGGGFGVDYDGSQSTAHSSINYTPQEYANNIIFHIKEACDAAQVPHPTIISESGRAMVAYSSVLVFDILGWSGFKRFPLPEATPKNLEDLIKPVQTLYETFAEINTDNYIEYYHDAQMNRDEALSLFNLGYGSLQERGLAEKLFFGICSKVLTIVKTLPDMPEEFANLEAMLADTYFINGSVFQSLPDSWAIEQMFPIAPIHRLDQEPTCRGKLVDITCDSDGRIEKFIDATGTKDVLELHTLTDDPYYIAVFLVGAYQEILGDLHNLFGDTNAVHVSLDDNNQVSIDEVVEGDTVSEVLRYVQYEPEELRRNMRRIIEQSIKNKKLTVNEGKALRLFYEQGLAGTTYLNPDSNT</sequence>
<dbReference type="InterPro" id="IPR029066">
    <property type="entry name" value="PLP-binding_barrel"/>
</dbReference>
<evidence type="ECO:0000259" key="16">
    <source>
        <dbReference type="Pfam" id="PF02784"/>
    </source>
</evidence>
<proteinExistence type="inferred from homology"/>
<evidence type="ECO:0000313" key="20">
    <source>
        <dbReference type="Proteomes" id="UP000317369"/>
    </source>
</evidence>
<keyword evidence="8 12" id="KW-0663">Pyridoxal phosphate</keyword>
<dbReference type="PANTHER" id="PTHR43295">
    <property type="entry name" value="ARGININE DECARBOXYLASE"/>
    <property type="match status" value="1"/>
</dbReference>
<dbReference type="PANTHER" id="PTHR43295:SF9">
    <property type="entry name" value="BIOSYNTHETIC ARGININE DECARBOXYLASE"/>
    <property type="match status" value="1"/>
</dbReference>
<dbReference type="EC" id="4.1.1.19" evidence="12"/>
<comment type="similarity">
    <text evidence="4 12">Belongs to the Orn/Lys/Arg decarboxylase class-II family. SpeA subfamily.</text>
</comment>
<comment type="cofactor">
    <cofactor evidence="1 12 13">
        <name>pyridoxal 5'-phosphate</name>
        <dbReference type="ChEBI" id="CHEBI:597326"/>
    </cofactor>
</comment>
<feature type="modified residue" description="N6-(pyridoxal phosphate)lysine" evidence="12 13">
    <location>
        <position position="128"/>
    </location>
</feature>
<keyword evidence="5 12" id="KW-0479">Metal-binding</keyword>
<dbReference type="PIRSF" id="PIRSF001336">
    <property type="entry name" value="Arg_decrbxlase"/>
    <property type="match status" value="1"/>
</dbReference>
<evidence type="ECO:0000259" key="17">
    <source>
        <dbReference type="Pfam" id="PF17810"/>
    </source>
</evidence>
<dbReference type="GO" id="GO:0008295">
    <property type="term" value="P:spermidine biosynthetic process"/>
    <property type="evidence" value="ECO:0007669"/>
    <property type="project" value="UniProtKB-UniRule"/>
</dbReference>
<evidence type="ECO:0000256" key="9">
    <source>
        <dbReference type="ARBA" id="ARBA00023066"/>
    </source>
</evidence>
<evidence type="ECO:0000256" key="2">
    <source>
        <dbReference type="ARBA" id="ARBA00001946"/>
    </source>
</evidence>
<keyword evidence="6 12" id="KW-0210">Decarboxylase</keyword>
<evidence type="ECO:0000313" key="19">
    <source>
        <dbReference type="EMBL" id="QDU34069.1"/>
    </source>
</evidence>
<dbReference type="InterPro" id="IPR041128">
    <property type="entry name" value="Arg_decarbox_C"/>
</dbReference>
<evidence type="ECO:0000256" key="8">
    <source>
        <dbReference type="ARBA" id="ARBA00022898"/>
    </source>
</evidence>
<keyword evidence="9 12" id="KW-0745">Spermidine biosynthesis</keyword>
<accession>A0A517YUY8</accession>
<protein>
    <recommendedName>
        <fullName evidence="12">Biosynthetic arginine decarboxylase</fullName>
        <shortName evidence="12">ADC</shortName>
        <ecNumber evidence="12">4.1.1.19</ecNumber>
    </recommendedName>
</protein>
<evidence type="ECO:0000259" key="18">
    <source>
        <dbReference type="Pfam" id="PF17944"/>
    </source>
</evidence>
<dbReference type="Pfam" id="PF02784">
    <property type="entry name" value="Orn_Arg_deC_N"/>
    <property type="match status" value="1"/>
</dbReference>
<keyword evidence="11 12" id="KW-0456">Lyase</keyword>
<dbReference type="NCBIfam" id="TIGR01273">
    <property type="entry name" value="speA"/>
    <property type="match status" value="1"/>
</dbReference>
<dbReference type="HAMAP" id="MF_01417">
    <property type="entry name" value="SpeA"/>
    <property type="match status" value="1"/>
</dbReference>
<dbReference type="GO" id="GO:0046872">
    <property type="term" value="F:metal ion binding"/>
    <property type="evidence" value="ECO:0007669"/>
    <property type="project" value="UniProtKB-KW"/>
</dbReference>
<dbReference type="SUPFAM" id="SSF51419">
    <property type="entry name" value="PLP-binding barrel"/>
    <property type="match status" value="1"/>
</dbReference>
<feature type="active site" description="Proton donor" evidence="14">
    <location>
        <position position="530"/>
    </location>
</feature>
<dbReference type="InterPro" id="IPR022644">
    <property type="entry name" value="De-COase2_N"/>
</dbReference>
<evidence type="ECO:0000256" key="14">
    <source>
        <dbReference type="PIRSR" id="PIRSR600183-50"/>
    </source>
</evidence>
<comment type="catalytic activity">
    <reaction evidence="12">
        <text>L-arginine + H(+) = agmatine + CO2</text>
        <dbReference type="Rhea" id="RHEA:17641"/>
        <dbReference type="ChEBI" id="CHEBI:15378"/>
        <dbReference type="ChEBI" id="CHEBI:16526"/>
        <dbReference type="ChEBI" id="CHEBI:32682"/>
        <dbReference type="ChEBI" id="CHEBI:58145"/>
        <dbReference type="EC" id="4.1.1.19"/>
    </reaction>
</comment>
<dbReference type="RefSeq" id="WP_145077618.1">
    <property type="nucleotide sequence ID" value="NZ_CP036425.1"/>
</dbReference>
<keyword evidence="7 12" id="KW-0460">Magnesium</keyword>
<evidence type="ECO:0000256" key="3">
    <source>
        <dbReference type="ARBA" id="ARBA00002257"/>
    </source>
</evidence>
<dbReference type="PRINTS" id="PR01179">
    <property type="entry name" value="ODADCRBXLASE"/>
</dbReference>
<dbReference type="EMBL" id="CP036425">
    <property type="protein sequence ID" value="QDU34069.1"/>
    <property type="molecule type" value="Genomic_DNA"/>
</dbReference>
<dbReference type="Gene3D" id="1.20.58.930">
    <property type="match status" value="1"/>
</dbReference>
<dbReference type="Proteomes" id="UP000317369">
    <property type="component" value="Chromosome"/>
</dbReference>
<dbReference type="OrthoDB" id="9802658at2"/>
<dbReference type="Pfam" id="PF17810">
    <property type="entry name" value="Arg_decarb_HB"/>
    <property type="match status" value="1"/>
</dbReference>
<comment type="caution">
    <text evidence="12">Lacks conserved residue(s) required for the propagation of feature annotation.</text>
</comment>
<dbReference type="Pfam" id="PF17944">
    <property type="entry name" value="Arg_decarbox_C"/>
    <property type="match status" value="1"/>
</dbReference>
<feature type="domain" description="Orn/DAP/Arg decarboxylase 2 N-terminal" evidence="16">
    <location>
        <begin position="115"/>
        <end position="370"/>
    </location>
</feature>
<dbReference type="KEGG" id="pcor:KS4_21310"/>
<keyword evidence="10 12" id="KW-0620">Polyamine biosynthesis</keyword>